<evidence type="ECO:0000313" key="1">
    <source>
        <dbReference type="EMBL" id="KKL80754.1"/>
    </source>
</evidence>
<sequence length="85" mass="10084">MENKLLKQMIDEGYVNKNKHKKENLFVYNYTKKTQYDSIWNEVTIAHRGLITDEKGNVLARPFSKFFNLEELEGKKIDAPKESFE</sequence>
<gene>
    <name evidence="1" type="ORF">LCGC14_2001650</name>
</gene>
<name>A0A0F9F303_9ZZZZ</name>
<accession>A0A0F9F303</accession>
<comment type="caution">
    <text evidence="1">The sequence shown here is derived from an EMBL/GenBank/DDBJ whole genome shotgun (WGS) entry which is preliminary data.</text>
</comment>
<dbReference type="EMBL" id="LAZR01022763">
    <property type="protein sequence ID" value="KKL80754.1"/>
    <property type="molecule type" value="Genomic_DNA"/>
</dbReference>
<organism evidence="1">
    <name type="scientific">marine sediment metagenome</name>
    <dbReference type="NCBI Taxonomy" id="412755"/>
    <lineage>
        <taxon>unclassified sequences</taxon>
        <taxon>metagenomes</taxon>
        <taxon>ecological metagenomes</taxon>
    </lineage>
</organism>
<dbReference type="AlphaFoldDB" id="A0A0F9F303"/>
<proteinExistence type="predicted"/>
<reference evidence="1" key="1">
    <citation type="journal article" date="2015" name="Nature">
        <title>Complex archaea that bridge the gap between prokaryotes and eukaryotes.</title>
        <authorList>
            <person name="Spang A."/>
            <person name="Saw J.H."/>
            <person name="Jorgensen S.L."/>
            <person name="Zaremba-Niedzwiedzka K."/>
            <person name="Martijn J."/>
            <person name="Lind A.E."/>
            <person name="van Eijk R."/>
            <person name="Schleper C."/>
            <person name="Guy L."/>
            <person name="Ettema T.J."/>
        </authorList>
    </citation>
    <scope>NUCLEOTIDE SEQUENCE</scope>
</reference>
<protein>
    <submittedName>
        <fullName evidence="1">Uncharacterized protein</fullName>
    </submittedName>
</protein>